<reference evidence="2 3" key="1">
    <citation type="submission" date="2019-02" db="EMBL/GenBank/DDBJ databases">
        <title>Deep-cultivation of Planctomycetes and their phenomic and genomic characterization uncovers novel biology.</title>
        <authorList>
            <person name="Wiegand S."/>
            <person name="Jogler M."/>
            <person name="Boedeker C."/>
            <person name="Pinto D."/>
            <person name="Vollmers J."/>
            <person name="Rivas-Marin E."/>
            <person name="Kohn T."/>
            <person name="Peeters S.H."/>
            <person name="Heuer A."/>
            <person name="Rast P."/>
            <person name="Oberbeckmann S."/>
            <person name="Bunk B."/>
            <person name="Jeske O."/>
            <person name="Meyerdierks A."/>
            <person name="Storesund J.E."/>
            <person name="Kallscheuer N."/>
            <person name="Luecker S."/>
            <person name="Lage O.M."/>
            <person name="Pohl T."/>
            <person name="Merkel B.J."/>
            <person name="Hornburger P."/>
            <person name="Mueller R.-W."/>
            <person name="Bruemmer F."/>
            <person name="Labrenz M."/>
            <person name="Spormann A.M."/>
            <person name="Op Den Camp H."/>
            <person name="Overmann J."/>
            <person name="Amann R."/>
            <person name="Jetten M.S.M."/>
            <person name="Mascher T."/>
            <person name="Medema M.H."/>
            <person name="Devos D.P."/>
            <person name="Kaster A.-K."/>
            <person name="Ovreas L."/>
            <person name="Rohde M."/>
            <person name="Galperin M.Y."/>
            <person name="Jogler C."/>
        </authorList>
    </citation>
    <scope>NUCLEOTIDE SEQUENCE [LARGE SCALE GENOMIC DNA]</scope>
    <source>
        <strain evidence="2 3">CA13</strain>
    </source>
</reference>
<dbReference type="OrthoDB" id="9927338at2"/>
<evidence type="ECO:0000313" key="3">
    <source>
        <dbReference type="Proteomes" id="UP000315010"/>
    </source>
</evidence>
<organism evidence="2 3">
    <name type="scientific">Novipirellula herctigrandis</name>
    <dbReference type="NCBI Taxonomy" id="2527986"/>
    <lineage>
        <taxon>Bacteria</taxon>
        <taxon>Pseudomonadati</taxon>
        <taxon>Planctomycetota</taxon>
        <taxon>Planctomycetia</taxon>
        <taxon>Pirellulales</taxon>
        <taxon>Pirellulaceae</taxon>
        <taxon>Novipirellula</taxon>
    </lineage>
</organism>
<proteinExistence type="predicted"/>
<sequence>MIWTIRAQRLGYHNRFLAANSAIILAVERIHDSSPMALIFGAHPIRPAQNKKLVWYAPKWSTNHRKWWALRKYLLSSGPLFRMSVATAVAVLLIVAAFKFAFPQMVLPNIWPVFLALPTVLGAMVAQTAMLSLFKQRILVTPKKIVISHGQSATHIKPESLTRVTLTAHAENKTRIRFDYVVKAKPKSKTVGFSEECDLFKLAELLPIEIVTRDVRHRLANVKMST</sequence>
<keyword evidence="1" id="KW-0812">Transmembrane</keyword>
<dbReference type="EMBL" id="SJPJ01000001">
    <property type="protein sequence ID" value="TWT79734.1"/>
    <property type="molecule type" value="Genomic_DNA"/>
</dbReference>
<keyword evidence="3" id="KW-1185">Reference proteome</keyword>
<dbReference type="RefSeq" id="WP_146394888.1">
    <property type="nucleotide sequence ID" value="NZ_SJPJ01000001.1"/>
</dbReference>
<dbReference type="Proteomes" id="UP000315010">
    <property type="component" value="Unassembled WGS sequence"/>
</dbReference>
<feature type="transmembrane region" description="Helical" evidence="1">
    <location>
        <begin position="80"/>
        <end position="98"/>
    </location>
</feature>
<dbReference type="AlphaFoldDB" id="A0A5C5YXI4"/>
<protein>
    <submittedName>
        <fullName evidence="2">Uncharacterized protein</fullName>
    </submittedName>
</protein>
<evidence type="ECO:0000256" key="1">
    <source>
        <dbReference type="SAM" id="Phobius"/>
    </source>
</evidence>
<keyword evidence="1" id="KW-0472">Membrane</keyword>
<feature type="transmembrane region" description="Helical" evidence="1">
    <location>
        <begin position="110"/>
        <end position="134"/>
    </location>
</feature>
<comment type="caution">
    <text evidence="2">The sequence shown here is derived from an EMBL/GenBank/DDBJ whole genome shotgun (WGS) entry which is preliminary data.</text>
</comment>
<keyword evidence="1" id="KW-1133">Transmembrane helix</keyword>
<name>A0A5C5YXI4_9BACT</name>
<gene>
    <name evidence="2" type="ORF">CA13_11410</name>
</gene>
<evidence type="ECO:0000313" key="2">
    <source>
        <dbReference type="EMBL" id="TWT79734.1"/>
    </source>
</evidence>
<accession>A0A5C5YXI4</accession>